<gene>
    <name evidence="6" type="ORF">I8J31_06800</name>
</gene>
<dbReference type="InterPro" id="IPR036390">
    <property type="entry name" value="WH_DNA-bd_sf"/>
</dbReference>
<dbReference type="AlphaFoldDB" id="A0A934JNU3"/>
<dbReference type="GO" id="GO:0003700">
    <property type="term" value="F:DNA-binding transcription factor activity"/>
    <property type="evidence" value="ECO:0007669"/>
    <property type="project" value="InterPro"/>
</dbReference>
<dbReference type="Gene3D" id="1.10.10.10">
    <property type="entry name" value="Winged helix-like DNA-binding domain superfamily/Winged helix DNA-binding domain"/>
    <property type="match status" value="1"/>
</dbReference>
<name>A0A934JNU3_9GAMM</name>
<sequence>MDINQLKTFKLVALEGSITQAAHKRYLSQAAISAHIKALESTLGLSLFERSAHGMSLTKQGIHLLPFVEQTLKAHDKIFDEAERIQGKISGKLAIGIGSSASSEILRAFISLIAERYPNIQVEVKQGKSPEILADLMSNQLDAIFYNDSTPPKVSLNTLKIAEFGVFLVAPFGLIDKKTPFNWQLLNDHPWVTPNPQTCCGTLAHALFNEHKITPTRLIQIDHENMMSSLISSGLGLGLLHTEAAQTAEKKGEITILHEVKKAVPVYFAYQSKRHFDPVIGAANNLIQELISE</sequence>
<dbReference type="EMBL" id="JAEMNX010000005">
    <property type="protein sequence ID" value="MBJ7537389.1"/>
    <property type="molecule type" value="Genomic_DNA"/>
</dbReference>
<dbReference type="Gene3D" id="3.40.190.10">
    <property type="entry name" value="Periplasmic binding protein-like II"/>
    <property type="match status" value="2"/>
</dbReference>
<accession>A0A934JNU3</accession>
<keyword evidence="7" id="KW-1185">Reference proteome</keyword>
<evidence type="ECO:0000256" key="2">
    <source>
        <dbReference type="ARBA" id="ARBA00023015"/>
    </source>
</evidence>
<keyword evidence="3" id="KW-0238">DNA-binding</keyword>
<dbReference type="Pfam" id="PF03466">
    <property type="entry name" value="LysR_substrate"/>
    <property type="match status" value="1"/>
</dbReference>
<organism evidence="6 7">
    <name type="scientific">Marinomonas transparens</name>
    <dbReference type="NCBI Taxonomy" id="2795388"/>
    <lineage>
        <taxon>Bacteria</taxon>
        <taxon>Pseudomonadati</taxon>
        <taxon>Pseudomonadota</taxon>
        <taxon>Gammaproteobacteria</taxon>
        <taxon>Oceanospirillales</taxon>
        <taxon>Oceanospirillaceae</taxon>
        <taxon>Marinomonas</taxon>
    </lineage>
</organism>
<keyword evidence="2" id="KW-0805">Transcription regulation</keyword>
<comment type="caution">
    <text evidence="6">The sequence shown here is derived from an EMBL/GenBank/DDBJ whole genome shotgun (WGS) entry which is preliminary data.</text>
</comment>
<dbReference type="Pfam" id="PF00126">
    <property type="entry name" value="HTH_1"/>
    <property type="match status" value="1"/>
</dbReference>
<dbReference type="PANTHER" id="PTHR30126">
    <property type="entry name" value="HTH-TYPE TRANSCRIPTIONAL REGULATOR"/>
    <property type="match status" value="1"/>
</dbReference>
<feature type="domain" description="HTH lysR-type" evidence="5">
    <location>
        <begin position="1"/>
        <end position="58"/>
    </location>
</feature>
<evidence type="ECO:0000256" key="3">
    <source>
        <dbReference type="ARBA" id="ARBA00023125"/>
    </source>
</evidence>
<dbReference type="PROSITE" id="PS50931">
    <property type="entry name" value="HTH_LYSR"/>
    <property type="match status" value="1"/>
</dbReference>
<dbReference type="CDD" id="cd05466">
    <property type="entry name" value="PBP2_LTTR_substrate"/>
    <property type="match status" value="1"/>
</dbReference>
<dbReference type="InterPro" id="IPR036388">
    <property type="entry name" value="WH-like_DNA-bd_sf"/>
</dbReference>
<evidence type="ECO:0000313" key="6">
    <source>
        <dbReference type="EMBL" id="MBJ7537389.1"/>
    </source>
</evidence>
<dbReference type="InterPro" id="IPR000847">
    <property type="entry name" value="LysR_HTH_N"/>
</dbReference>
<evidence type="ECO:0000259" key="5">
    <source>
        <dbReference type="PROSITE" id="PS50931"/>
    </source>
</evidence>
<dbReference type="SUPFAM" id="SSF53850">
    <property type="entry name" value="Periplasmic binding protein-like II"/>
    <property type="match status" value="1"/>
</dbReference>
<dbReference type="Proteomes" id="UP000628710">
    <property type="component" value="Unassembled WGS sequence"/>
</dbReference>
<evidence type="ECO:0000313" key="7">
    <source>
        <dbReference type="Proteomes" id="UP000628710"/>
    </source>
</evidence>
<evidence type="ECO:0000256" key="1">
    <source>
        <dbReference type="ARBA" id="ARBA00009437"/>
    </source>
</evidence>
<evidence type="ECO:0000256" key="4">
    <source>
        <dbReference type="ARBA" id="ARBA00023163"/>
    </source>
</evidence>
<proteinExistence type="inferred from homology"/>
<dbReference type="RefSeq" id="WP_199467529.1">
    <property type="nucleotide sequence ID" value="NZ_JAEMNX010000005.1"/>
</dbReference>
<dbReference type="SUPFAM" id="SSF46785">
    <property type="entry name" value="Winged helix' DNA-binding domain"/>
    <property type="match status" value="1"/>
</dbReference>
<dbReference type="PRINTS" id="PR00039">
    <property type="entry name" value="HTHLYSR"/>
</dbReference>
<comment type="similarity">
    <text evidence="1">Belongs to the LysR transcriptional regulatory family.</text>
</comment>
<keyword evidence="4" id="KW-0804">Transcription</keyword>
<dbReference type="GO" id="GO:0000976">
    <property type="term" value="F:transcription cis-regulatory region binding"/>
    <property type="evidence" value="ECO:0007669"/>
    <property type="project" value="TreeGrafter"/>
</dbReference>
<dbReference type="PANTHER" id="PTHR30126:SF40">
    <property type="entry name" value="HTH-TYPE TRANSCRIPTIONAL REGULATOR GLTR"/>
    <property type="match status" value="1"/>
</dbReference>
<protein>
    <submittedName>
        <fullName evidence="6">LysR family transcriptional regulator</fullName>
    </submittedName>
</protein>
<reference evidence="6" key="1">
    <citation type="submission" date="2020-12" db="EMBL/GenBank/DDBJ databases">
        <title>Marinomonas arctica sp. nov., a psychrotolerant bacterium isolated from the Arctic.</title>
        <authorList>
            <person name="Zhang Y."/>
        </authorList>
    </citation>
    <scope>NUCLEOTIDE SEQUENCE</scope>
    <source>
        <strain evidence="6">C1424</strain>
    </source>
</reference>
<dbReference type="InterPro" id="IPR005119">
    <property type="entry name" value="LysR_subst-bd"/>
</dbReference>